<name>A0A9J5YWL7_SOLCO</name>
<keyword evidence="2" id="KW-1185">Reference proteome</keyword>
<comment type="caution">
    <text evidence="1">The sequence shown here is derived from an EMBL/GenBank/DDBJ whole genome shotgun (WGS) entry which is preliminary data.</text>
</comment>
<dbReference type="Proteomes" id="UP000824120">
    <property type="component" value="Chromosome 5"/>
</dbReference>
<protein>
    <submittedName>
        <fullName evidence="1">Uncharacterized protein</fullName>
    </submittedName>
</protein>
<accession>A0A9J5YWL7</accession>
<dbReference type="EMBL" id="JACXVP010000005">
    <property type="protein sequence ID" value="KAG5604213.1"/>
    <property type="molecule type" value="Genomic_DNA"/>
</dbReference>
<proteinExistence type="predicted"/>
<dbReference type="AlphaFoldDB" id="A0A9J5YWL7"/>
<sequence length="109" mass="12312">MLSKRKRGPLDYLYSAWSELIIDYLLILKGDIGLCKERKSILSGNLTIQHKQVMDMGIKMEGKKKTGKWKNQSTLSRTPIPLLKLQVFPPLHFTSLLKPSTTPPFTAAA</sequence>
<organism evidence="1 2">
    <name type="scientific">Solanum commersonii</name>
    <name type="common">Commerson's wild potato</name>
    <name type="synonym">Commerson's nightshade</name>
    <dbReference type="NCBI Taxonomy" id="4109"/>
    <lineage>
        <taxon>Eukaryota</taxon>
        <taxon>Viridiplantae</taxon>
        <taxon>Streptophyta</taxon>
        <taxon>Embryophyta</taxon>
        <taxon>Tracheophyta</taxon>
        <taxon>Spermatophyta</taxon>
        <taxon>Magnoliopsida</taxon>
        <taxon>eudicotyledons</taxon>
        <taxon>Gunneridae</taxon>
        <taxon>Pentapetalae</taxon>
        <taxon>asterids</taxon>
        <taxon>lamiids</taxon>
        <taxon>Solanales</taxon>
        <taxon>Solanaceae</taxon>
        <taxon>Solanoideae</taxon>
        <taxon>Solaneae</taxon>
        <taxon>Solanum</taxon>
    </lineage>
</organism>
<evidence type="ECO:0000313" key="1">
    <source>
        <dbReference type="EMBL" id="KAG5604213.1"/>
    </source>
</evidence>
<reference evidence="1 2" key="1">
    <citation type="submission" date="2020-09" db="EMBL/GenBank/DDBJ databases">
        <title>De no assembly of potato wild relative species, Solanum commersonii.</title>
        <authorList>
            <person name="Cho K."/>
        </authorList>
    </citation>
    <scope>NUCLEOTIDE SEQUENCE [LARGE SCALE GENOMIC DNA]</scope>
    <source>
        <strain evidence="1">LZ3.2</strain>
        <tissue evidence="1">Leaf</tissue>
    </source>
</reference>
<evidence type="ECO:0000313" key="2">
    <source>
        <dbReference type="Proteomes" id="UP000824120"/>
    </source>
</evidence>
<gene>
    <name evidence="1" type="ORF">H5410_025705</name>
</gene>